<dbReference type="AlphaFoldDB" id="A0A543PUX2"/>
<dbReference type="Proteomes" id="UP000320085">
    <property type="component" value="Unassembled WGS sequence"/>
</dbReference>
<comment type="caution">
    <text evidence="8">The sequence shown here is derived from an EMBL/GenBank/DDBJ whole genome shotgun (WGS) entry which is preliminary data.</text>
</comment>
<dbReference type="CDD" id="cd07984">
    <property type="entry name" value="LPLAT_LABLAT-like"/>
    <property type="match status" value="1"/>
</dbReference>
<dbReference type="PANTHER" id="PTHR30606:SF10">
    <property type="entry name" value="PHOSPHATIDYLINOSITOL MANNOSIDE ACYLTRANSFERASE"/>
    <property type="match status" value="1"/>
</dbReference>
<organism evidence="8 9">
    <name type="scientific">Humibacillus xanthopallidus</name>
    <dbReference type="NCBI Taxonomy" id="412689"/>
    <lineage>
        <taxon>Bacteria</taxon>
        <taxon>Bacillati</taxon>
        <taxon>Actinomycetota</taxon>
        <taxon>Actinomycetes</taxon>
        <taxon>Micrococcales</taxon>
        <taxon>Intrasporangiaceae</taxon>
        <taxon>Humibacillus</taxon>
    </lineage>
</organism>
<dbReference type="EMBL" id="VFQF01000001">
    <property type="protein sequence ID" value="TQN47846.1"/>
    <property type="molecule type" value="Genomic_DNA"/>
</dbReference>
<protein>
    <submittedName>
        <fullName evidence="8">KDO2-lipid IV(A) lauroyltransferase</fullName>
    </submittedName>
</protein>
<dbReference type="InterPro" id="IPR004960">
    <property type="entry name" value="LipA_acyltrans"/>
</dbReference>
<evidence type="ECO:0000313" key="8">
    <source>
        <dbReference type="EMBL" id="TQN47846.1"/>
    </source>
</evidence>
<keyword evidence="5" id="KW-0472">Membrane</keyword>
<evidence type="ECO:0000256" key="7">
    <source>
        <dbReference type="SAM" id="MobiDB-lite"/>
    </source>
</evidence>
<feature type="region of interest" description="Disordered" evidence="7">
    <location>
        <begin position="315"/>
        <end position="335"/>
    </location>
</feature>
<name>A0A543PUX2_9MICO</name>
<comment type="subcellular location">
    <subcellularLocation>
        <location evidence="1">Cell inner membrane</location>
    </subcellularLocation>
</comment>
<keyword evidence="6" id="KW-0012">Acyltransferase</keyword>
<evidence type="ECO:0000256" key="1">
    <source>
        <dbReference type="ARBA" id="ARBA00004533"/>
    </source>
</evidence>
<dbReference type="OrthoDB" id="9803456at2"/>
<dbReference type="Pfam" id="PF03279">
    <property type="entry name" value="Lip_A_acyltrans"/>
    <property type="match status" value="1"/>
</dbReference>
<evidence type="ECO:0000256" key="6">
    <source>
        <dbReference type="ARBA" id="ARBA00023315"/>
    </source>
</evidence>
<accession>A0A543PUX2</accession>
<evidence type="ECO:0000256" key="3">
    <source>
        <dbReference type="ARBA" id="ARBA00022519"/>
    </source>
</evidence>
<dbReference type="GO" id="GO:0005886">
    <property type="term" value="C:plasma membrane"/>
    <property type="evidence" value="ECO:0007669"/>
    <property type="project" value="UniProtKB-SubCell"/>
</dbReference>
<keyword evidence="2" id="KW-1003">Cell membrane</keyword>
<dbReference type="GO" id="GO:0009247">
    <property type="term" value="P:glycolipid biosynthetic process"/>
    <property type="evidence" value="ECO:0007669"/>
    <property type="project" value="UniProtKB-ARBA"/>
</dbReference>
<dbReference type="GO" id="GO:0016746">
    <property type="term" value="F:acyltransferase activity"/>
    <property type="evidence" value="ECO:0007669"/>
    <property type="project" value="UniProtKB-KW"/>
</dbReference>
<evidence type="ECO:0000313" key="9">
    <source>
        <dbReference type="Proteomes" id="UP000320085"/>
    </source>
</evidence>
<evidence type="ECO:0000256" key="5">
    <source>
        <dbReference type="ARBA" id="ARBA00023136"/>
    </source>
</evidence>
<keyword evidence="3" id="KW-0997">Cell inner membrane</keyword>
<evidence type="ECO:0000256" key="4">
    <source>
        <dbReference type="ARBA" id="ARBA00022679"/>
    </source>
</evidence>
<keyword evidence="4 8" id="KW-0808">Transferase</keyword>
<gene>
    <name evidence="8" type="ORF">FHX52_0964</name>
</gene>
<dbReference type="NCBIfam" id="NF005919">
    <property type="entry name" value="PRK07920.1"/>
    <property type="match status" value="1"/>
</dbReference>
<evidence type="ECO:0000256" key="2">
    <source>
        <dbReference type="ARBA" id="ARBA00022475"/>
    </source>
</evidence>
<reference evidence="8 9" key="1">
    <citation type="submission" date="2019-06" db="EMBL/GenBank/DDBJ databases">
        <title>Sequencing the genomes of 1000 actinobacteria strains.</title>
        <authorList>
            <person name="Klenk H.-P."/>
        </authorList>
    </citation>
    <scope>NUCLEOTIDE SEQUENCE [LARGE SCALE GENOMIC DNA]</scope>
    <source>
        <strain evidence="8 9">DSM 21776</strain>
    </source>
</reference>
<dbReference type="PANTHER" id="PTHR30606">
    <property type="entry name" value="LIPID A BIOSYNTHESIS LAUROYL ACYLTRANSFERASE"/>
    <property type="match status" value="1"/>
</dbReference>
<dbReference type="RefSeq" id="WP_141820377.1">
    <property type="nucleotide sequence ID" value="NZ_BAAAQC010000016.1"/>
</dbReference>
<sequence>MTDHHSLSRRATDTVSVLGFKLGWRTLRALPERAAYGLFDRVADVAFRRDGKGVQRLRANYARARPELSPTELDDLVHAGMRSYMRYYCEAFRLPSLAQADIQRAVVAHGAEEPQALSAQGKPVVVFVGHLGNFDLAAAWSASNIGPVTTVAERLKPEEVYQEFVAFRRSIDMDIIPLTGGEDPFGALVRVTRAGGRVVALASDRDLTNNGVEVDLLGHRARMAKGPAVLSLLTGAPLYAASIHYEPAARGEGLGGHRTVVQFSERLTPRVDGSTADKAQDLIQQCADHLAPTIRAHTSSWHMLQKVFVDDLDPRPDAAVPPAGMPSASSQGRPT</sequence>
<proteinExistence type="predicted"/>